<proteinExistence type="predicted"/>
<evidence type="ECO:0000313" key="1">
    <source>
        <dbReference type="RefSeq" id="XP_028154480.1"/>
    </source>
</evidence>
<dbReference type="RefSeq" id="XP_028154480.1">
    <property type="nucleotide sequence ID" value="XM_028298679.1"/>
</dbReference>
<dbReference type="AlphaFoldDB" id="A0A6P7HFG3"/>
<reference evidence="1" key="1">
    <citation type="submission" date="2025-08" db="UniProtKB">
        <authorList>
            <consortium name="RefSeq"/>
        </authorList>
    </citation>
    <scope>IDENTIFICATION</scope>
    <source>
        <tissue evidence="1">Whole insect</tissue>
    </source>
</reference>
<accession>A0A6P7HFG3</accession>
<sequence length="100" mass="11739">MSKKITVGVEINNEYWEIVVNEERAQTWVHDKDILLSAMYDLLYQEDPDNCHLIQDLHISKYEPYVEYNADGEISEADTAVREGKAFYIFWTTYSLGQRA</sequence>
<protein>
    <submittedName>
        <fullName evidence="1">Uncharacterized protein LOC114348050</fullName>
    </submittedName>
</protein>
<name>A0A6P7HFG3_DIAVI</name>
<gene>
    <name evidence="1" type="primary">LOC114348050</name>
</gene>
<organism evidence="1">
    <name type="scientific">Diabrotica virgifera virgifera</name>
    <name type="common">western corn rootworm</name>
    <dbReference type="NCBI Taxonomy" id="50390"/>
    <lineage>
        <taxon>Eukaryota</taxon>
        <taxon>Metazoa</taxon>
        <taxon>Ecdysozoa</taxon>
        <taxon>Arthropoda</taxon>
        <taxon>Hexapoda</taxon>
        <taxon>Insecta</taxon>
        <taxon>Pterygota</taxon>
        <taxon>Neoptera</taxon>
        <taxon>Endopterygota</taxon>
        <taxon>Coleoptera</taxon>
        <taxon>Polyphaga</taxon>
        <taxon>Cucujiformia</taxon>
        <taxon>Chrysomeloidea</taxon>
        <taxon>Chrysomelidae</taxon>
        <taxon>Galerucinae</taxon>
        <taxon>Diabroticina</taxon>
        <taxon>Diabroticites</taxon>
        <taxon>Diabrotica</taxon>
    </lineage>
</organism>
<dbReference type="InParanoid" id="A0A6P7HFG3"/>